<reference evidence="2 3" key="1">
    <citation type="submission" date="2019-03" db="EMBL/GenBank/DDBJ databases">
        <title>Genomic Encyclopedia of Type Strains, Phase IV (KMG-IV): sequencing the most valuable type-strain genomes for metagenomic binning, comparative biology and taxonomic classification.</title>
        <authorList>
            <person name="Goeker M."/>
        </authorList>
    </citation>
    <scope>NUCLEOTIDE SEQUENCE [LARGE SCALE GENOMIC DNA]</scope>
    <source>
        <strain evidence="2 3">DSM 100059</strain>
    </source>
</reference>
<dbReference type="PANTHER" id="PTHR43736:SF4">
    <property type="entry name" value="SLR1690 PROTEIN"/>
    <property type="match status" value="1"/>
</dbReference>
<evidence type="ECO:0000313" key="3">
    <source>
        <dbReference type="Proteomes" id="UP000294498"/>
    </source>
</evidence>
<evidence type="ECO:0000259" key="1">
    <source>
        <dbReference type="PROSITE" id="PS51462"/>
    </source>
</evidence>
<dbReference type="InterPro" id="IPR015797">
    <property type="entry name" value="NUDIX_hydrolase-like_dom_sf"/>
</dbReference>
<organism evidence="2 3">
    <name type="scientific">Dinghuibacter silviterrae</name>
    <dbReference type="NCBI Taxonomy" id="1539049"/>
    <lineage>
        <taxon>Bacteria</taxon>
        <taxon>Pseudomonadati</taxon>
        <taxon>Bacteroidota</taxon>
        <taxon>Chitinophagia</taxon>
        <taxon>Chitinophagales</taxon>
        <taxon>Chitinophagaceae</taxon>
        <taxon>Dinghuibacter</taxon>
    </lineage>
</organism>
<dbReference type="Pfam" id="PF21906">
    <property type="entry name" value="WHD_NrtR"/>
    <property type="match status" value="1"/>
</dbReference>
<gene>
    <name evidence="2" type="ORF">EDB95_0976</name>
</gene>
<dbReference type="InterPro" id="IPR000086">
    <property type="entry name" value="NUDIX_hydrolase_dom"/>
</dbReference>
<dbReference type="Pfam" id="PF00293">
    <property type="entry name" value="NUDIX"/>
    <property type="match status" value="1"/>
</dbReference>
<dbReference type="Gene3D" id="3.90.79.10">
    <property type="entry name" value="Nucleoside Triphosphate Pyrophosphohydrolase"/>
    <property type="match status" value="1"/>
</dbReference>
<dbReference type="InterPro" id="IPR054105">
    <property type="entry name" value="WHD_NrtR"/>
</dbReference>
<dbReference type="PANTHER" id="PTHR43736">
    <property type="entry name" value="ADP-RIBOSE PYROPHOSPHATASE"/>
    <property type="match status" value="1"/>
</dbReference>
<dbReference type="Proteomes" id="UP000294498">
    <property type="component" value="Unassembled WGS sequence"/>
</dbReference>
<dbReference type="SUPFAM" id="SSF55811">
    <property type="entry name" value="Nudix"/>
    <property type="match status" value="1"/>
</dbReference>
<dbReference type="AlphaFoldDB" id="A0A4R8DPB7"/>
<dbReference type="Gene3D" id="1.10.10.10">
    <property type="entry name" value="Winged helix-like DNA-binding domain superfamily/Winged helix DNA-binding domain"/>
    <property type="match status" value="1"/>
</dbReference>
<accession>A0A4R8DPB7</accession>
<dbReference type="CDD" id="cd18873">
    <property type="entry name" value="NUDIX_NadM_like"/>
    <property type="match status" value="1"/>
</dbReference>
<dbReference type="PROSITE" id="PS51462">
    <property type="entry name" value="NUDIX"/>
    <property type="match status" value="1"/>
</dbReference>
<dbReference type="InterPro" id="IPR036388">
    <property type="entry name" value="WH-like_DNA-bd_sf"/>
</dbReference>
<dbReference type="InterPro" id="IPR036390">
    <property type="entry name" value="WH_DNA-bd_sf"/>
</dbReference>
<proteinExistence type="predicted"/>
<comment type="caution">
    <text evidence="2">The sequence shown here is derived from an EMBL/GenBank/DDBJ whole genome shotgun (WGS) entry which is preliminary data.</text>
</comment>
<keyword evidence="3" id="KW-1185">Reference proteome</keyword>
<feature type="domain" description="Nudix hydrolase" evidence="1">
    <location>
        <begin position="29"/>
        <end position="158"/>
    </location>
</feature>
<name>A0A4R8DPB7_9BACT</name>
<dbReference type="EMBL" id="SODV01000001">
    <property type="protein sequence ID" value="TDW99959.1"/>
    <property type="molecule type" value="Genomic_DNA"/>
</dbReference>
<protein>
    <submittedName>
        <fullName evidence="2">8-oxo-dGTP diphosphatase</fullName>
    </submittedName>
</protein>
<evidence type="ECO:0000313" key="2">
    <source>
        <dbReference type="EMBL" id="TDW99959.1"/>
    </source>
</evidence>
<dbReference type="SUPFAM" id="SSF46785">
    <property type="entry name" value="Winged helix' DNA-binding domain"/>
    <property type="match status" value="1"/>
</dbReference>
<sequence length="245" mass="28764">MNRSLPLTAGKGALIQDAVQMVASYPKTALTVDCVIFGFEENELKVLLIRSDLQAYKGLWTLLGDVVRESEDLGDAAYRVLRERTGLNDIFLEQVQTFSSPGRHPGGRVTTVAFYSLINIRHHRLKTLDNEVHWHNLQSIEAMGFDHKDILDVCHQRLQRRVQEHPLGFNLLPDKFSLRELQNLYEAILDIKLDRRNFRKKFFSMDFLIDTEEYEVDVPHRPGKLYKFNFQKYQRHQRKWFGIDF</sequence>
<dbReference type="RefSeq" id="WP_246073513.1">
    <property type="nucleotide sequence ID" value="NZ_SODV01000001.1"/>
</dbReference>